<dbReference type="GO" id="GO:0140359">
    <property type="term" value="F:ABC-type transporter activity"/>
    <property type="evidence" value="ECO:0007669"/>
    <property type="project" value="InterPro"/>
</dbReference>
<dbReference type="Pfam" id="PF12698">
    <property type="entry name" value="ABC2_membrane_3"/>
    <property type="match status" value="1"/>
</dbReference>
<protein>
    <submittedName>
        <fullName evidence="8">Phage infection protein</fullName>
    </submittedName>
</protein>
<feature type="domain" description="ABC-2 type transporter transmembrane" evidence="7">
    <location>
        <begin position="26"/>
        <end position="651"/>
    </location>
</feature>
<accession>A0A0P6WGF4</accession>
<evidence type="ECO:0000256" key="6">
    <source>
        <dbReference type="SAM" id="Phobius"/>
    </source>
</evidence>
<evidence type="ECO:0000259" key="7">
    <source>
        <dbReference type="Pfam" id="PF12698"/>
    </source>
</evidence>
<dbReference type="PATRIC" id="fig|218284.4.peg.2891"/>
<dbReference type="EMBL" id="LIXZ01000004">
    <property type="protein sequence ID" value="KPL60340.1"/>
    <property type="molecule type" value="Genomic_DNA"/>
</dbReference>
<dbReference type="SUPFAM" id="SSF58104">
    <property type="entry name" value="Methyl-accepting chemotaxis protein (MCP) signaling domain"/>
    <property type="match status" value="1"/>
</dbReference>
<keyword evidence="3 6" id="KW-1133">Transmembrane helix</keyword>
<feature type="transmembrane region" description="Helical" evidence="6">
    <location>
        <begin position="517"/>
        <end position="541"/>
    </location>
</feature>
<dbReference type="RefSeq" id="WP_060671763.1">
    <property type="nucleotide sequence ID" value="NZ_LIXZ01000004.1"/>
</dbReference>
<dbReference type="Gene3D" id="1.10.287.950">
    <property type="entry name" value="Methyl-accepting chemotaxis protein"/>
    <property type="match status" value="1"/>
</dbReference>
<feature type="transmembrane region" description="Helical" evidence="6">
    <location>
        <begin position="635"/>
        <end position="652"/>
    </location>
</feature>
<dbReference type="OrthoDB" id="9811483at2"/>
<evidence type="ECO:0000256" key="5">
    <source>
        <dbReference type="SAM" id="MobiDB-lite"/>
    </source>
</evidence>
<feature type="transmembrane region" description="Helical" evidence="6">
    <location>
        <begin position="21"/>
        <end position="43"/>
    </location>
</feature>
<dbReference type="PANTHER" id="PTHR43077:SF5">
    <property type="entry name" value="PHAGE INFECTION PROTEIN"/>
    <property type="match status" value="1"/>
</dbReference>
<evidence type="ECO:0000256" key="1">
    <source>
        <dbReference type="ARBA" id="ARBA00004141"/>
    </source>
</evidence>
<feature type="region of interest" description="Disordered" evidence="5">
    <location>
        <begin position="254"/>
        <end position="293"/>
    </location>
</feature>
<dbReference type="InterPro" id="IPR051328">
    <property type="entry name" value="T7SS_ABC-Transporter"/>
</dbReference>
<dbReference type="Proteomes" id="UP000050398">
    <property type="component" value="Unassembled WGS sequence"/>
</dbReference>
<keyword evidence="4 6" id="KW-0472">Membrane</keyword>
<dbReference type="InterPro" id="IPR023908">
    <property type="entry name" value="xxxLxxG_rpt"/>
</dbReference>
<feature type="region of interest" description="Disordered" evidence="5">
    <location>
        <begin position="326"/>
        <end position="353"/>
    </location>
</feature>
<feature type="compositionally biased region" description="Polar residues" evidence="5">
    <location>
        <begin position="339"/>
        <end position="353"/>
    </location>
</feature>
<dbReference type="Gene3D" id="3.40.1710.10">
    <property type="entry name" value="abc type-2 transporter like domain"/>
    <property type="match status" value="1"/>
</dbReference>
<proteinExistence type="predicted"/>
<gene>
    <name evidence="8" type="ORF">AM506_06955</name>
</gene>
<dbReference type="NCBIfam" id="TIGR03057">
    <property type="entry name" value="xxxLxxG_by_4"/>
    <property type="match status" value="3"/>
</dbReference>
<dbReference type="InterPro" id="IPR017501">
    <property type="entry name" value="Phage_infect_YhgE_C"/>
</dbReference>
<evidence type="ECO:0000256" key="3">
    <source>
        <dbReference type="ARBA" id="ARBA00022989"/>
    </source>
</evidence>
<feature type="transmembrane region" description="Helical" evidence="6">
    <location>
        <begin position="477"/>
        <end position="497"/>
    </location>
</feature>
<reference evidence="8 9" key="1">
    <citation type="submission" date="2015-08" db="EMBL/GenBank/DDBJ databases">
        <title>Draft Genome Sequence of Bacillus vietnamensis UCD-SED5.</title>
        <authorList>
            <person name="Lee R.D."/>
            <person name="Jospin G."/>
            <person name="Lang J.M."/>
            <person name="Coil D.A."/>
            <person name="Eisen J.A."/>
        </authorList>
    </citation>
    <scope>NUCLEOTIDE SEQUENCE [LARGE SCALE GENOMIC DNA]</scope>
    <source>
        <strain evidence="8 9">UCD-SED5</strain>
    </source>
</reference>
<keyword evidence="2 6" id="KW-0812">Transmembrane</keyword>
<evidence type="ECO:0000256" key="4">
    <source>
        <dbReference type="ARBA" id="ARBA00023136"/>
    </source>
</evidence>
<sequence length="665" mass="71414">MKGFALIFQDLKAMLSHKHRRIALGFLLLVPLIYSGLFLSGYWNPYGKLDQLPVAVVNEDEGAVMEDEPIEAGKDFVRELKKSEDLNFKFVSSTKAKEGLEEGTYYMIVTVPKDFSKKVSSLMDDHPEPAELMYTDNPGKNFVASQISSSATEKMKSKLSDSISKSYADGVFSKFEEMGKGLTKASDGASKLNNGITAEKAGMTSLAAGINGLGEGSRELQGGSEKLSDGAASLENGLHKLNSRSAELAGGMKSLSQAGDNLNSSSEQMATQTKKLADAENGLEQQQSEANVTAEKLASELQTYQESHPEAKDDPEFTRIKELSEHLAASTSEVEKEQSNLQRQTEQVADGQSQLHAGLSQFSDKLNEASGGASQLASGTSTLSTGFADWNQGFTTLTAGIGRLSNGSDKLSSGAGALSKGMTDLESGSGELADKLADAAEKTSAVHSTEELSSMFSDPVLLVKSNVSKVPNYGTGIAPYFLSLALYVGGIMAANILPLGRRNDLRVNGTTHFINKWGLVFAIGSIQALIVDAVLLFGFHLEVVNTPLFILSSIIVSFTFMTFIFMLITVFGFVGKFLAVTFLVLQLATCGGTFPRDLNTPILRLIGENLPMAHSLSSFQEVITLGDFTQLAHQLWILFAYLAAAGGIAWFTTHMQHSKTVEVAE</sequence>
<dbReference type="InterPro" id="IPR013525">
    <property type="entry name" value="ABC2_TM"/>
</dbReference>
<organism evidence="8 9">
    <name type="scientific">Rossellomorea vietnamensis</name>
    <dbReference type="NCBI Taxonomy" id="218284"/>
    <lineage>
        <taxon>Bacteria</taxon>
        <taxon>Bacillati</taxon>
        <taxon>Bacillota</taxon>
        <taxon>Bacilli</taxon>
        <taxon>Bacillales</taxon>
        <taxon>Bacillaceae</taxon>
        <taxon>Rossellomorea</taxon>
    </lineage>
</organism>
<evidence type="ECO:0000256" key="2">
    <source>
        <dbReference type="ARBA" id="ARBA00022692"/>
    </source>
</evidence>
<feature type="transmembrane region" description="Helical" evidence="6">
    <location>
        <begin position="547"/>
        <end position="570"/>
    </location>
</feature>
<dbReference type="NCBIfam" id="TIGR03062">
    <property type="entry name" value="pip_yhgE_Cterm"/>
    <property type="match status" value="1"/>
</dbReference>
<dbReference type="GO" id="GO:0016020">
    <property type="term" value="C:membrane"/>
    <property type="evidence" value="ECO:0007669"/>
    <property type="project" value="UniProtKB-SubCell"/>
</dbReference>
<comment type="subcellular location">
    <subcellularLocation>
        <location evidence="1">Membrane</location>
        <topology evidence="1">Multi-pass membrane protein</topology>
    </subcellularLocation>
</comment>
<name>A0A0P6WGF4_9BACI</name>
<feature type="transmembrane region" description="Helical" evidence="6">
    <location>
        <begin position="577"/>
        <end position="594"/>
    </location>
</feature>
<comment type="caution">
    <text evidence="8">The sequence shown here is derived from an EMBL/GenBank/DDBJ whole genome shotgun (WGS) entry which is preliminary data.</text>
</comment>
<dbReference type="NCBIfam" id="TIGR03061">
    <property type="entry name" value="pip_yhgE_Nterm"/>
    <property type="match status" value="1"/>
</dbReference>
<evidence type="ECO:0000313" key="9">
    <source>
        <dbReference type="Proteomes" id="UP000050398"/>
    </source>
</evidence>
<dbReference type="AlphaFoldDB" id="A0A0P6WGF4"/>
<dbReference type="InterPro" id="IPR017500">
    <property type="entry name" value="Phage_infect_YhgE_N"/>
</dbReference>
<dbReference type="PANTHER" id="PTHR43077">
    <property type="entry name" value="TRANSPORT PERMEASE YVFS-RELATED"/>
    <property type="match status" value="1"/>
</dbReference>
<evidence type="ECO:0000313" key="8">
    <source>
        <dbReference type="EMBL" id="KPL60340.1"/>
    </source>
</evidence>
<feature type="compositionally biased region" description="Polar residues" evidence="5">
    <location>
        <begin position="254"/>
        <end position="274"/>
    </location>
</feature>